<organism evidence="1 2">
    <name type="scientific">Bacillus carboniphilus</name>
    <dbReference type="NCBI Taxonomy" id="86663"/>
    <lineage>
        <taxon>Bacteria</taxon>
        <taxon>Bacillati</taxon>
        <taxon>Bacillota</taxon>
        <taxon>Bacilli</taxon>
        <taxon>Bacillales</taxon>
        <taxon>Bacillaceae</taxon>
        <taxon>Bacillus</taxon>
    </lineage>
</organism>
<gene>
    <name evidence="1" type="ORF">LC087_08900</name>
</gene>
<dbReference type="Pfam" id="PF26326">
    <property type="entry name" value="YtzJ"/>
    <property type="match status" value="1"/>
</dbReference>
<dbReference type="EMBL" id="CP129013">
    <property type="protein sequence ID" value="WLR44173.1"/>
    <property type="molecule type" value="Genomic_DNA"/>
</dbReference>
<reference evidence="1 2" key="1">
    <citation type="submission" date="2023-06" db="EMBL/GenBank/DDBJ databases">
        <title>Five Gram-positive bacteria isolated from mangrove sediments in Shenzhen, Guangdong, China.</title>
        <authorList>
            <person name="Yu S."/>
            <person name="Zheng W."/>
            <person name="Huang Y."/>
        </authorList>
    </citation>
    <scope>NUCLEOTIDE SEQUENCE [LARGE SCALE GENOMIC DNA]</scope>
    <source>
        <strain evidence="1 2">SaN35-3</strain>
    </source>
</reference>
<evidence type="ECO:0000313" key="2">
    <source>
        <dbReference type="Proteomes" id="UP001197974"/>
    </source>
</evidence>
<sequence>MYVLSRNQMAKEKVERIRSGLSAYAESEELSQKIKRELELQNISVHEDITEFGYWFIPVQENQHHIL</sequence>
<name>A0ABY9K0C8_9BACI</name>
<keyword evidence="2" id="KW-1185">Reference proteome</keyword>
<dbReference type="RefSeq" id="WP_226539185.1">
    <property type="nucleotide sequence ID" value="NZ_CP129013.1"/>
</dbReference>
<proteinExistence type="predicted"/>
<accession>A0ABY9K0C8</accession>
<dbReference type="InterPro" id="IPR058867">
    <property type="entry name" value="YtzJ"/>
</dbReference>
<dbReference type="Proteomes" id="UP001197974">
    <property type="component" value="Chromosome"/>
</dbReference>
<evidence type="ECO:0000313" key="1">
    <source>
        <dbReference type="EMBL" id="WLR44173.1"/>
    </source>
</evidence>
<protein>
    <submittedName>
        <fullName evidence="1">Uncharacterized protein</fullName>
    </submittedName>
</protein>